<name>A0A645CZ90_9ZZZZ</name>
<protein>
    <submittedName>
        <fullName evidence="1">Uncharacterized protein</fullName>
    </submittedName>
</protein>
<gene>
    <name evidence="1" type="ORF">SDC9_129290</name>
</gene>
<proteinExistence type="predicted"/>
<accession>A0A645CZ90</accession>
<comment type="caution">
    <text evidence="1">The sequence shown here is derived from an EMBL/GenBank/DDBJ whole genome shotgun (WGS) entry which is preliminary data.</text>
</comment>
<dbReference type="AlphaFoldDB" id="A0A645CZ90"/>
<dbReference type="EMBL" id="VSSQ01031372">
    <property type="protein sequence ID" value="MPM82229.1"/>
    <property type="molecule type" value="Genomic_DNA"/>
</dbReference>
<sequence length="101" mass="10161">MSDNICCSFADHLQQYVGETITLYTLSCGQCGCGFTGVLLSVNSCYCRLLTSIGSAPGSGQSGGCGRRGCSCGQGGGSNISVGSVTDVPVDMIAALVHNAL</sequence>
<evidence type="ECO:0000313" key="1">
    <source>
        <dbReference type="EMBL" id="MPM82229.1"/>
    </source>
</evidence>
<reference evidence="1" key="1">
    <citation type="submission" date="2019-08" db="EMBL/GenBank/DDBJ databases">
        <authorList>
            <person name="Kucharzyk K."/>
            <person name="Murdoch R.W."/>
            <person name="Higgins S."/>
            <person name="Loffler F."/>
        </authorList>
    </citation>
    <scope>NUCLEOTIDE SEQUENCE</scope>
</reference>
<organism evidence="1">
    <name type="scientific">bioreactor metagenome</name>
    <dbReference type="NCBI Taxonomy" id="1076179"/>
    <lineage>
        <taxon>unclassified sequences</taxon>
        <taxon>metagenomes</taxon>
        <taxon>ecological metagenomes</taxon>
    </lineage>
</organism>